<evidence type="ECO:0000313" key="4">
    <source>
        <dbReference type="Proteomes" id="UP000629098"/>
    </source>
</evidence>
<name>A0A8J7C7E8_9CYAN</name>
<dbReference type="EMBL" id="JACXAE010000049">
    <property type="protein sequence ID" value="MBD2773086.1"/>
    <property type="molecule type" value="Genomic_DNA"/>
</dbReference>
<dbReference type="Proteomes" id="UP000629098">
    <property type="component" value="Unassembled WGS sequence"/>
</dbReference>
<dbReference type="GO" id="GO:0003677">
    <property type="term" value="F:DNA binding"/>
    <property type="evidence" value="ECO:0007669"/>
    <property type="project" value="InterPro"/>
</dbReference>
<dbReference type="CDD" id="cd00093">
    <property type="entry name" value="HTH_XRE"/>
    <property type="match status" value="1"/>
</dbReference>
<keyword evidence="1" id="KW-0175">Coiled coil</keyword>
<evidence type="ECO:0000259" key="2">
    <source>
        <dbReference type="PROSITE" id="PS50943"/>
    </source>
</evidence>
<dbReference type="AlphaFoldDB" id="A0A8J7C7E8"/>
<accession>A0A8J7C7E8</accession>
<gene>
    <name evidence="3" type="ORF">ICL16_13685</name>
</gene>
<dbReference type="InterPro" id="IPR001387">
    <property type="entry name" value="Cro/C1-type_HTH"/>
</dbReference>
<dbReference type="PROSITE" id="PS50943">
    <property type="entry name" value="HTH_CROC1"/>
    <property type="match status" value="1"/>
</dbReference>
<protein>
    <submittedName>
        <fullName evidence="3">Helix-turn-helix transcriptional regulator</fullName>
    </submittedName>
</protein>
<proteinExistence type="predicted"/>
<dbReference type="RefSeq" id="WP_190828465.1">
    <property type="nucleotide sequence ID" value="NZ_CAWPPI010000049.1"/>
</dbReference>
<evidence type="ECO:0000256" key="1">
    <source>
        <dbReference type="SAM" id="Coils"/>
    </source>
</evidence>
<dbReference type="Gene3D" id="1.10.260.40">
    <property type="entry name" value="lambda repressor-like DNA-binding domains"/>
    <property type="match status" value="1"/>
</dbReference>
<feature type="domain" description="HTH cro/C1-type" evidence="2">
    <location>
        <begin position="86"/>
        <end position="141"/>
    </location>
</feature>
<reference evidence="3" key="1">
    <citation type="submission" date="2020-09" db="EMBL/GenBank/DDBJ databases">
        <title>Iningainema tapete sp. nov. (Scytonemataceae, Cyanobacteria) from greenhouses in central Florida (USA) produces two types of nodularin with biosynthetic potential for microcystin-LR and anabaenopeptins.</title>
        <authorList>
            <person name="Berthold D.E."/>
            <person name="Lefler F.W."/>
            <person name="Huang I.-S."/>
            <person name="Abdulla H."/>
            <person name="Zimba P.V."/>
            <person name="Laughinghouse H.D. IV."/>
        </authorList>
    </citation>
    <scope>NUCLEOTIDE SEQUENCE</scope>
    <source>
        <strain evidence="3">BLCCT55</strain>
    </source>
</reference>
<comment type="caution">
    <text evidence="3">The sequence shown here is derived from an EMBL/GenBank/DDBJ whole genome shotgun (WGS) entry which is preliminary data.</text>
</comment>
<keyword evidence="4" id="KW-1185">Reference proteome</keyword>
<dbReference type="SUPFAM" id="SSF47413">
    <property type="entry name" value="lambda repressor-like DNA-binding domains"/>
    <property type="match status" value="1"/>
</dbReference>
<organism evidence="3 4">
    <name type="scientific">Iningainema tapete BLCC-T55</name>
    <dbReference type="NCBI Taxonomy" id="2748662"/>
    <lineage>
        <taxon>Bacteria</taxon>
        <taxon>Bacillati</taxon>
        <taxon>Cyanobacteriota</taxon>
        <taxon>Cyanophyceae</taxon>
        <taxon>Nostocales</taxon>
        <taxon>Scytonemataceae</taxon>
        <taxon>Iningainema tapete</taxon>
    </lineage>
</organism>
<dbReference type="InterPro" id="IPR010982">
    <property type="entry name" value="Lambda_DNA-bd_dom_sf"/>
</dbReference>
<sequence>MIKNEKQYEYSKDCAKRFEYSIAVVEQDEAWKKRDPERWQLDIDVKKSHLVALQEEIAEYEKLFDCDKSQPIKIKVENFNKLPDVLIKARIAAKMSQKELADILGFEEQRIKECEDKDYQCASFCEILEVSAALGVEFDNAFVQVNFEEIEEGKKSAQKWHKWRELRMNLKSQAS</sequence>
<evidence type="ECO:0000313" key="3">
    <source>
        <dbReference type="EMBL" id="MBD2773086.1"/>
    </source>
</evidence>
<feature type="coiled-coil region" evidence="1">
    <location>
        <begin position="43"/>
        <end position="70"/>
    </location>
</feature>